<name>A0A138ZZ51_GONPJ</name>
<evidence type="ECO:0000313" key="3">
    <source>
        <dbReference type="EMBL" id="KXS09787.1"/>
    </source>
</evidence>
<proteinExistence type="predicted"/>
<accession>A0A138ZZ51</accession>
<dbReference type="OrthoDB" id="283424at2759"/>
<dbReference type="InterPro" id="IPR039848">
    <property type="entry name" value="Ribosomal_mS35_mt"/>
</dbReference>
<dbReference type="GO" id="GO:0005763">
    <property type="term" value="C:mitochondrial small ribosomal subunit"/>
    <property type="evidence" value="ECO:0007669"/>
    <property type="project" value="TreeGrafter"/>
</dbReference>
<feature type="region of interest" description="Disordered" evidence="1">
    <location>
        <begin position="1"/>
        <end position="36"/>
    </location>
</feature>
<dbReference type="GO" id="GO:0003735">
    <property type="term" value="F:structural constituent of ribosome"/>
    <property type="evidence" value="ECO:0007669"/>
    <property type="project" value="InterPro"/>
</dbReference>
<dbReference type="AlphaFoldDB" id="A0A138ZZ51"/>
<protein>
    <recommendedName>
        <fullName evidence="2">Small ribosomal subunit protein mS35 mitochondrial conserved domain-containing protein</fullName>
    </recommendedName>
</protein>
<dbReference type="PANTHER" id="PTHR13490:SF0">
    <property type="entry name" value="SMALL RIBOSOMAL SUBUNIT PROTEIN MS35"/>
    <property type="match status" value="1"/>
</dbReference>
<dbReference type="STRING" id="1344416.A0A138ZZ51"/>
<dbReference type="EMBL" id="KQ965850">
    <property type="protein sequence ID" value="KXS09787.1"/>
    <property type="molecule type" value="Genomic_DNA"/>
</dbReference>
<feature type="compositionally biased region" description="Low complexity" evidence="1">
    <location>
        <begin position="1"/>
        <end position="15"/>
    </location>
</feature>
<dbReference type="Proteomes" id="UP000070544">
    <property type="component" value="Unassembled WGS sequence"/>
</dbReference>
<evidence type="ECO:0000313" key="4">
    <source>
        <dbReference type="Proteomes" id="UP000070544"/>
    </source>
</evidence>
<evidence type="ECO:0000256" key="1">
    <source>
        <dbReference type="SAM" id="MobiDB-lite"/>
    </source>
</evidence>
<dbReference type="InterPro" id="IPR019349">
    <property type="entry name" value="Ribosomal_mS35_mit"/>
</dbReference>
<gene>
    <name evidence="3" type="ORF">M427DRAFT_38421</name>
</gene>
<keyword evidence="4" id="KW-1185">Reference proteome</keyword>
<reference evidence="3 4" key="1">
    <citation type="journal article" date="2015" name="Genome Biol. Evol.">
        <title>Phylogenomic analyses indicate that early fungi evolved digesting cell walls of algal ancestors of land plants.</title>
        <authorList>
            <person name="Chang Y."/>
            <person name="Wang S."/>
            <person name="Sekimoto S."/>
            <person name="Aerts A.L."/>
            <person name="Choi C."/>
            <person name="Clum A."/>
            <person name="LaButti K.M."/>
            <person name="Lindquist E.A."/>
            <person name="Yee Ngan C."/>
            <person name="Ohm R.A."/>
            <person name="Salamov A.A."/>
            <person name="Grigoriev I.V."/>
            <person name="Spatafora J.W."/>
            <person name="Berbee M.L."/>
        </authorList>
    </citation>
    <scope>NUCLEOTIDE SEQUENCE [LARGE SCALE GENOMIC DNA]</scope>
    <source>
        <strain evidence="3 4">JEL478</strain>
    </source>
</reference>
<evidence type="ECO:0000259" key="2">
    <source>
        <dbReference type="Pfam" id="PF10213"/>
    </source>
</evidence>
<feature type="domain" description="Small ribosomal subunit protein mS35 mitochondrial conserved" evidence="2">
    <location>
        <begin position="182"/>
        <end position="265"/>
    </location>
</feature>
<dbReference type="Pfam" id="PF10213">
    <property type="entry name" value="MRP-S28"/>
    <property type="match status" value="1"/>
</dbReference>
<dbReference type="PANTHER" id="PTHR13490">
    <property type="entry name" value="MITOCHONDRIAL 28S RIBOSOMAL PROTEIN S28"/>
    <property type="match status" value="1"/>
</dbReference>
<dbReference type="GO" id="GO:0032543">
    <property type="term" value="P:mitochondrial translation"/>
    <property type="evidence" value="ECO:0007669"/>
    <property type="project" value="InterPro"/>
</dbReference>
<sequence length="275" mass="30610">MSTSVPSKPSTPTAGRQRRRPAPAASSKRPPPEREIVDLTGNLAEDGLDRYQLDFLETAEWVKDVLLKMKNDAPTLAEKKQKAPFVPEPSRIFTYHTTTTFDFDFTIPHHQHASGPDRSVTVSFRVSDAVAHLGLSKEQHHKLLLLVAGVAPRGPESESDRPNLQPGALEKIAQEAERKTVSYDVDTDTATITCDTFAFKGQNKKWLSDTVDRLIEEAKDTTDAFADIPIDVRLLESKAVQPGPTKRVASRKVATFKNSFPKTWNRPVDVLRVET</sequence>
<organism evidence="3 4">
    <name type="scientific">Gonapodya prolifera (strain JEL478)</name>
    <name type="common">Monoblepharis prolifera</name>
    <dbReference type="NCBI Taxonomy" id="1344416"/>
    <lineage>
        <taxon>Eukaryota</taxon>
        <taxon>Fungi</taxon>
        <taxon>Fungi incertae sedis</taxon>
        <taxon>Chytridiomycota</taxon>
        <taxon>Chytridiomycota incertae sedis</taxon>
        <taxon>Monoblepharidomycetes</taxon>
        <taxon>Monoblepharidales</taxon>
        <taxon>Gonapodyaceae</taxon>
        <taxon>Gonapodya</taxon>
    </lineage>
</organism>